<protein>
    <submittedName>
        <fullName evidence="1">Uncharacterized protein</fullName>
    </submittedName>
</protein>
<gene>
    <name evidence="1" type="ORF">DYE49_03105</name>
</gene>
<proteinExistence type="predicted"/>
<evidence type="ECO:0000313" key="1">
    <source>
        <dbReference type="EMBL" id="QOS39497.1"/>
    </source>
</evidence>
<dbReference type="EMBL" id="CP031517">
    <property type="protein sequence ID" value="QOS39497.1"/>
    <property type="molecule type" value="Genomic_DNA"/>
</dbReference>
<organism evidence="1 2">
    <name type="scientific">Treponema rectale</name>
    <dbReference type="NCBI Taxonomy" id="744512"/>
    <lineage>
        <taxon>Bacteria</taxon>
        <taxon>Pseudomonadati</taxon>
        <taxon>Spirochaetota</taxon>
        <taxon>Spirochaetia</taxon>
        <taxon>Spirochaetales</taxon>
        <taxon>Treponemataceae</taxon>
        <taxon>Treponema</taxon>
    </lineage>
</organism>
<dbReference type="KEGG" id="trc:DYE49_03105"/>
<accession>A0A7M1XJA8</accession>
<name>A0A7M1XJA8_9SPIR</name>
<sequence length="75" mass="8479">MLTKATLTAIVDSNTITGTSFTGPYNDKDEYNEMGKTYLVNNTSITLQNKYTQTTDYWSVVAIYSIAVNYHIEKI</sequence>
<dbReference type="Proteomes" id="UP000593591">
    <property type="component" value="Chromosome"/>
</dbReference>
<reference evidence="1 2" key="1">
    <citation type="submission" date="2018-08" db="EMBL/GenBank/DDBJ databases">
        <title>The first complete genome of Treponema rectale (CHPAT), a commensal spirochete of the bovine rectum.</title>
        <authorList>
            <person name="Staton G.J."/>
            <person name="Clegg S.R."/>
            <person name="Carter S.D."/>
            <person name="Radford A.D."/>
            <person name="Darby A."/>
            <person name="Hall N."/>
            <person name="Birtles R.J."/>
            <person name="Evans N.J."/>
        </authorList>
    </citation>
    <scope>NUCLEOTIDE SEQUENCE [LARGE SCALE GENOMIC DNA]</scope>
    <source>
        <strain evidence="1 2">CHPA</strain>
    </source>
</reference>
<evidence type="ECO:0000313" key="2">
    <source>
        <dbReference type="Proteomes" id="UP000593591"/>
    </source>
</evidence>
<dbReference type="AlphaFoldDB" id="A0A7M1XJA8"/>